<dbReference type="PATRIC" id="fig|344882.3.peg.1535"/>
<name>A0A0R0CYK2_9GAMM</name>
<keyword evidence="2" id="KW-1185">Reference proteome</keyword>
<dbReference type="PANTHER" id="PTHR36922">
    <property type="entry name" value="BLL2446 PROTEIN"/>
    <property type="match status" value="1"/>
</dbReference>
<dbReference type="InterPro" id="IPR034660">
    <property type="entry name" value="DinB/YfiT-like"/>
</dbReference>
<protein>
    <recommendedName>
        <fullName evidence="3">DUF1993 domain-containing protein</fullName>
    </recommendedName>
</protein>
<dbReference type="SUPFAM" id="SSF109854">
    <property type="entry name" value="DinB/YfiT-like putative metalloenzymes"/>
    <property type="match status" value="1"/>
</dbReference>
<evidence type="ECO:0000313" key="1">
    <source>
        <dbReference type="EMBL" id="KRG71514.1"/>
    </source>
</evidence>
<accession>A0A0R0CYK2</accession>
<dbReference type="EMBL" id="LDJL01000002">
    <property type="protein sequence ID" value="KRG71514.1"/>
    <property type="molecule type" value="Genomic_DNA"/>
</dbReference>
<dbReference type="AlphaFoldDB" id="A0A0R0CYK2"/>
<dbReference type="Gene3D" id="1.20.120.450">
    <property type="entry name" value="dinb family like domain"/>
    <property type="match status" value="1"/>
</dbReference>
<dbReference type="InterPro" id="IPR018531">
    <property type="entry name" value="DUF1993"/>
</dbReference>
<reference evidence="1 2" key="1">
    <citation type="submission" date="2015-05" db="EMBL/GenBank/DDBJ databases">
        <title>Genome sequencing and analysis of members of genus Stenotrophomonas.</title>
        <authorList>
            <person name="Patil P.P."/>
            <person name="Midha S."/>
            <person name="Patil P.B."/>
        </authorList>
    </citation>
    <scope>NUCLEOTIDE SEQUENCE [LARGE SCALE GENOMIC DNA]</scope>
    <source>
        <strain evidence="1 2">DSM 21858</strain>
    </source>
</reference>
<proteinExistence type="predicted"/>
<comment type="caution">
    <text evidence="1">The sequence shown here is derived from an EMBL/GenBank/DDBJ whole genome shotgun (WGS) entry which is preliminary data.</text>
</comment>
<gene>
    <name evidence="1" type="ORF">ABB29_01690</name>
</gene>
<dbReference type="STRING" id="344882.ABB29_01690"/>
<sequence length="170" mass="18685">MSDSLSMYQASVPVLSRGLGNLQGLLRQAQAHAQASGYDADVLLQARLYPDMFPLLRQVQIACDTAKFAAERLAGTESRRFEDNETSFEQLHARLDAVIAYLGTFNAGQIDGSEARKVVVPSRSGERTFDGRSYLLGFVLPNLHFHTSIAYALLRHNGVPVGKLDYLGAR</sequence>
<dbReference type="OrthoDB" id="338237at2"/>
<dbReference type="Proteomes" id="UP000052052">
    <property type="component" value="Unassembled WGS sequence"/>
</dbReference>
<organism evidence="1 2">
    <name type="scientific">Pseudoxanthomonas dokdonensis</name>
    <dbReference type="NCBI Taxonomy" id="344882"/>
    <lineage>
        <taxon>Bacteria</taxon>
        <taxon>Pseudomonadati</taxon>
        <taxon>Pseudomonadota</taxon>
        <taxon>Gammaproteobacteria</taxon>
        <taxon>Lysobacterales</taxon>
        <taxon>Lysobacteraceae</taxon>
        <taxon>Pseudoxanthomonas</taxon>
    </lineage>
</organism>
<dbReference type="Pfam" id="PF09351">
    <property type="entry name" value="DUF1993"/>
    <property type="match status" value="1"/>
</dbReference>
<evidence type="ECO:0008006" key="3">
    <source>
        <dbReference type="Google" id="ProtNLM"/>
    </source>
</evidence>
<dbReference type="RefSeq" id="WP_057656890.1">
    <property type="nucleotide sequence ID" value="NZ_LDJL01000002.1"/>
</dbReference>
<dbReference type="PANTHER" id="PTHR36922:SF1">
    <property type="entry name" value="DUF1993 DOMAIN-CONTAINING PROTEIN"/>
    <property type="match status" value="1"/>
</dbReference>
<evidence type="ECO:0000313" key="2">
    <source>
        <dbReference type="Proteomes" id="UP000052052"/>
    </source>
</evidence>